<organism evidence="2 3">
    <name type="scientific">Triplophysa rosa</name>
    <name type="common">Cave loach</name>
    <dbReference type="NCBI Taxonomy" id="992332"/>
    <lineage>
        <taxon>Eukaryota</taxon>
        <taxon>Metazoa</taxon>
        <taxon>Chordata</taxon>
        <taxon>Craniata</taxon>
        <taxon>Vertebrata</taxon>
        <taxon>Euteleostomi</taxon>
        <taxon>Actinopterygii</taxon>
        <taxon>Neopterygii</taxon>
        <taxon>Teleostei</taxon>
        <taxon>Ostariophysi</taxon>
        <taxon>Cypriniformes</taxon>
        <taxon>Nemacheilidae</taxon>
        <taxon>Triplophysa</taxon>
    </lineage>
</organism>
<feature type="compositionally biased region" description="Basic and acidic residues" evidence="1">
    <location>
        <begin position="29"/>
        <end position="40"/>
    </location>
</feature>
<dbReference type="EMBL" id="JAFHDT010000002">
    <property type="protein sequence ID" value="KAI7812409.1"/>
    <property type="molecule type" value="Genomic_DNA"/>
</dbReference>
<protein>
    <submittedName>
        <fullName evidence="2">Uncharacterized protein</fullName>
    </submittedName>
</protein>
<feature type="region of interest" description="Disordered" evidence="1">
    <location>
        <begin position="1"/>
        <end position="42"/>
    </location>
</feature>
<dbReference type="Proteomes" id="UP001059041">
    <property type="component" value="Linkage Group LG2"/>
</dbReference>
<accession>A0A9W7X268</accession>
<comment type="caution">
    <text evidence="2">The sequence shown here is derived from an EMBL/GenBank/DDBJ whole genome shotgun (WGS) entry which is preliminary data.</text>
</comment>
<proteinExistence type="predicted"/>
<name>A0A9W7X268_TRIRA</name>
<feature type="compositionally biased region" description="Pro residues" evidence="1">
    <location>
        <begin position="17"/>
        <end position="28"/>
    </location>
</feature>
<evidence type="ECO:0000313" key="2">
    <source>
        <dbReference type="EMBL" id="KAI7812409.1"/>
    </source>
</evidence>
<dbReference type="AlphaFoldDB" id="A0A9W7X268"/>
<gene>
    <name evidence="2" type="ORF">IRJ41_001434</name>
</gene>
<sequence>MNLIMQIQGASRNIPHPHLPQNPLPPPPHPEDGPGRDSSKDQTIYENDHELRKKIYTGKSQFSSVYIDRPENKLAIYVNSTPNAQTYENCIDNDYENVEMFDGTCD</sequence>
<keyword evidence="3" id="KW-1185">Reference proteome</keyword>
<evidence type="ECO:0000313" key="3">
    <source>
        <dbReference type="Proteomes" id="UP001059041"/>
    </source>
</evidence>
<reference evidence="2" key="1">
    <citation type="submission" date="2021-02" db="EMBL/GenBank/DDBJ databases">
        <title>Comparative genomics reveals that relaxation of natural selection precedes convergent phenotypic evolution of cavefish.</title>
        <authorList>
            <person name="Peng Z."/>
        </authorList>
    </citation>
    <scope>NUCLEOTIDE SEQUENCE</scope>
    <source>
        <tissue evidence="2">Muscle</tissue>
    </source>
</reference>
<evidence type="ECO:0000256" key="1">
    <source>
        <dbReference type="SAM" id="MobiDB-lite"/>
    </source>
</evidence>